<dbReference type="EMBL" id="CAJOBC010088236">
    <property type="protein sequence ID" value="CAF4366172.1"/>
    <property type="molecule type" value="Genomic_DNA"/>
</dbReference>
<dbReference type="SUPFAM" id="SSF48452">
    <property type="entry name" value="TPR-like"/>
    <property type="match status" value="1"/>
</dbReference>
<dbReference type="EMBL" id="CAJNOQ010022711">
    <property type="protein sequence ID" value="CAF1504840.1"/>
    <property type="molecule type" value="Genomic_DNA"/>
</dbReference>
<dbReference type="InterPro" id="IPR011990">
    <property type="entry name" value="TPR-like_helical_dom_sf"/>
</dbReference>
<sequence>MDRLWQVELTLTSDNDKQLNALTTQIHTELFSQTTAWARLAELLIILGEFDKADELYRILIRQEPTAIEKSKICARLAWIKRSQGQNSEAMSFIKKS</sequence>
<evidence type="ECO:0000313" key="3">
    <source>
        <dbReference type="EMBL" id="CAF1504840.1"/>
    </source>
</evidence>
<dbReference type="AlphaFoldDB" id="A0A815TLZ1"/>
<evidence type="ECO:0000313" key="5">
    <source>
        <dbReference type="EMBL" id="CAF4366172.1"/>
    </source>
</evidence>
<evidence type="ECO:0000313" key="4">
    <source>
        <dbReference type="EMBL" id="CAF4067360.1"/>
    </source>
</evidence>
<evidence type="ECO:0008006" key="7">
    <source>
        <dbReference type="Google" id="ProtNLM"/>
    </source>
</evidence>
<feature type="repeat" description="TPR" evidence="1">
    <location>
        <begin position="34"/>
        <end position="67"/>
    </location>
</feature>
<dbReference type="Proteomes" id="UP000682733">
    <property type="component" value="Unassembled WGS sequence"/>
</dbReference>
<dbReference type="EMBL" id="CAJOBA010038819">
    <property type="protein sequence ID" value="CAF4067360.1"/>
    <property type="molecule type" value="Genomic_DNA"/>
</dbReference>
<name>A0A815TLZ1_9BILA</name>
<proteinExistence type="predicted"/>
<keyword evidence="6" id="KW-1185">Reference proteome</keyword>
<evidence type="ECO:0000313" key="6">
    <source>
        <dbReference type="Proteomes" id="UP000663829"/>
    </source>
</evidence>
<evidence type="ECO:0000256" key="1">
    <source>
        <dbReference type="PROSITE-ProRule" id="PRU00339"/>
    </source>
</evidence>
<dbReference type="EMBL" id="CAJNOK010017264">
    <property type="protein sequence ID" value="CAF1260784.1"/>
    <property type="molecule type" value="Genomic_DNA"/>
</dbReference>
<dbReference type="Gene3D" id="1.25.40.10">
    <property type="entry name" value="Tetratricopeptide repeat domain"/>
    <property type="match status" value="1"/>
</dbReference>
<dbReference type="PROSITE" id="PS50005">
    <property type="entry name" value="TPR"/>
    <property type="match status" value="1"/>
</dbReference>
<comment type="caution">
    <text evidence="3">The sequence shown here is derived from an EMBL/GenBank/DDBJ whole genome shotgun (WGS) entry which is preliminary data.</text>
</comment>
<dbReference type="Proteomes" id="UP000681722">
    <property type="component" value="Unassembled WGS sequence"/>
</dbReference>
<organism evidence="3 6">
    <name type="scientific">Didymodactylos carnosus</name>
    <dbReference type="NCBI Taxonomy" id="1234261"/>
    <lineage>
        <taxon>Eukaryota</taxon>
        <taxon>Metazoa</taxon>
        <taxon>Spiralia</taxon>
        <taxon>Gnathifera</taxon>
        <taxon>Rotifera</taxon>
        <taxon>Eurotatoria</taxon>
        <taxon>Bdelloidea</taxon>
        <taxon>Philodinida</taxon>
        <taxon>Philodinidae</taxon>
        <taxon>Didymodactylos</taxon>
    </lineage>
</organism>
<dbReference type="OrthoDB" id="10044373at2759"/>
<dbReference type="Pfam" id="PF13181">
    <property type="entry name" value="TPR_8"/>
    <property type="match status" value="2"/>
</dbReference>
<dbReference type="Proteomes" id="UP000677228">
    <property type="component" value="Unassembled WGS sequence"/>
</dbReference>
<protein>
    <recommendedName>
        <fullName evidence="7">Tetratricopeptide repeat protein</fullName>
    </recommendedName>
</protein>
<dbReference type="Proteomes" id="UP000663829">
    <property type="component" value="Unassembled WGS sequence"/>
</dbReference>
<reference evidence="3" key="1">
    <citation type="submission" date="2021-02" db="EMBL/GenBank/DDBJ databases">
        <authorList>
            <person name="Nowell W R."/>
        </authorList>
    </citation>
    <scope>NUCLEOTIDE SEQUENCE</scope>
</reference>
<evidence type="ECO:0000313" key="2">
    <source>
        <dbReference type="EMBL" id="CAF1260784.1"/>
    </source>
</evidence>
<accession>A0A815TLZ1</accession>
<keyword evidence="1" id="KW-0802">TPR repeat</keyword>
<gene>
    <name evidence="3" type="ORF">GPM918_LOCUS36848</name>
    <name evidence="2" type="ORF">OVA965_LOCUS26719</name>
    <name evidence="5" type="ORF">SRO942_LOCUS37599</name>
    <name evidence="4" type="ORF">TMI583_LOCUS27460</name>
</gene>
<dbReference type="InterPro" id="IPR019734">
    <property type="entry name" value="TPR_rpt"/>
</dbReference>